<accession>A0ABR9XF42</accession>
<evidence type="ECO:0000313" key="2">
    <source>
        <dbReference type="Proteomes" id="UP000632774"/>
    </source>
</evidence>
<dbReference type="RefSeq" id="WP_194105085.1">
    <property type="nucleotide sequence ID" value="NZ_JADFFM010000001.1"/>
</dbReference>
<dbReference type="Gene3D" id="3.40.50.12370">
    <property type="match status" value="1"/>
</dbReference>
<organism evidence="1 2">
    <name type="scientific">Mucilaginibacter boryungensis</name>
    <dbReference type="NCBI Taxonomy" id="768480"/>
    <lineage>
        <taxon>Bacteria</taxon>
        <taxon>Pseudomonadati</taxon>
        <taxon>Bacteroidota</taxon>
        <taxon>Sphingobacteriia</taxon>
        <taxon>Sphingobacteriales</taxon>
        <taxon>Sphingobacteriaceae</taxon>
        <taxon>Mucilaginibacter</taxon>
    </lineage>
</organism>
<sequence>MKTIVVINDGSSAAVHAAKLAYITAKKMEADIQLIETCKIRASVSLKVMAGNCTQLPIVKNRLLETLNGLDQSITGHSPGLKTIEMPNADAAQLAELANTKNVWMVVYGIGIMSASACKLNLQSLLNKLRCPLLIVPEQLELKPIERLTYIADLRYCRLSIVRYLAELAEPLHASFSVAHLSAKGLPPIEENYGCQFFADNITSKMNYKKPGFNNIKEKDIIKAVDVIINGMHNDMLALINHRFHFKEIIGDYLTHQLPPYLWIPLLLFPY</sequence>
<name>A0ABR9XF42_9SPHI</name>
<dbReference type="EMBL" id="JADFFM010000001">
    <property type="protein sequence ID" value="MBE9665694.1"/>
    <property type="molecule type" value="Genomic_DNA"/>
</dbReference>
<keyword evidence="2" id="KW-1185">Reference proteome</keyword>
<evidence type="ECO:0000313" key="1">
    <source>
        <dbReference type="EMBL" id="MBE9665694.1"/>
    </source>
</evidence>
<reference evidence="1 2" key="1">
    <citation type="submission" date="2020-10" db="EMBL/GenBank/DDBJ databases">
        <title>Mucilaginibacter mali sp. nov., isolated from rhizosphere soil of apple orchard.</title>
        <authorList>
            <person name="Lee J.-S."/>
            <person name="Kim H.S."/>
            <person name="Kim J.-S."/>
        </authorList>
    </citation>
    <scope>NUCLEOTIDE SEQUENCE [LARGE SCALE GENOMIC DNA]</scope>
    <source>
        <strain evidence="1 2">KCTC 23157</strain>
    </source>
</reference>
<evidence type="ECO:0008006" key="3">
    <source>
        <dbReference type="Google" id="ProtNLM"/>
    </source>
</evidence>
<gene>
    <name evidence="1" type="ORF">IRJ18_04925</name>
</gene>
<dbReference type="Proteomes" id="UP000632774">
    <property type="component" value="Unassembled WGS sequence"/>
</dbReference>
<dbReference type="SUPFAM" id="SSF52402">
    <property type="entry name" value="Adenine nucleotide alpha hydrolases-like"/>
    <property type="match status" value="1"/>
</dbReference>
<comment type="caution">
    <text evidence="1">The sequence shown here is derived from an EMBL/GenBank/DDBJ whole genome shotgun (WGS) entry which is preliminary data.</text>
</comment>
<proteinExistence type="predicted"/>
<protein>
    <recommendedName>
        <fullName evidence="3">Universal stress protein family protein</fullName>
    </recommendedName>
</protein>